<evidence type="ECO:0000256" key="1">
    <source>
        <dbReference type="SAM" id="MobiDB-lite"/>
    </source>
</evidence>
<dbReference type="AlphaFoldDB" id="A0A1M5LZ21"/>
<dbReference type="PANTHER" id="PTHR35174:SF3">
    <property type="entry name" value="BLL7171 PROTEIN"/>
    <property type="match status" value="1"/>
</dbReference>
<keyword evidence="3" id="KW-1185">Reference proteome</keyword>
<dbReference type="RefSeq" id="WP_072895199.1">
    <property type="nucleotide sequence ID" value="NZ_FQWZ01000002.1"/>
</dbReference>
<evidence type="ECO:0000313" key="2">
    <source>
        <dbReference type="EMBL" id="SHG70342.1"/>
    </source>
</evidence>
<dbReference type="PANTHER" id="PTHR35174">
    <property type="entry name" value="BLL7171 PROTEIN-RELATED"/>
    <property type="match status" value="1"/>
</dbReference>
<name>A0A1M5LZ21_9GAMM</name>
<accession>A0A1M5LZ21</accession>
<dbReference type="Proteomes" id="UP000199758">
    <property type="component" value="Unassembled WGS sequence"/>
</dbReference>
<dbReference type="Gene3D" id="3.30.70.1060">
    <property type="entry name" value="Dimeric alpha+beta barrel"/>
    <property type="match status" value="1"/>
</dbReference>
<sequence>MLFMLIFNEMPRDFARREAPAEAPTYWRDWNAYINAMVQAGIVVGGNLLQAPSTGATVSVADGRPQRRYGAADTESPAIGGCFIINVTTLGEALDWAARSPNVGDGSRGHTEVRPLLPPPPRPA</sequence>
<proteinExistence type="predicted"/>
<organism evidence="2 3">
    <name type="scientific">Hydrocarboniphaga daqingensis</name>
    <dbReference type="NCBI Taxonomy" id="490188"/>
    <lineage>
        <taxon>Bacteria</taxon>
        <taxon>Pseudomonadati</taxon>
        <taxon>Pseudomonadota</taxon>
        <taxon>Gammaproteobacteria</taxon>
        <taxon>Nevskiales</taxon>
        <taxon>Nevskiaceae</taxon>
        <taxon>Hydrocarboniphaga</taxon>
    </lineage>
</organism>
<protein>
    <submittedName>
        <fullName evidence="2">Uncharacterized conserved protein</fullName>
    </submittedName>
</protein>
<reference evidence="2 3" key="1">
    <citation type="submission" date="2016-11" db="EMBL/GenBank/DDBJ databases">
        <authorList>
            <person name="Jaros S."/>
            <person name="Januszkiewicz K."/>
            <person name="Wedrychowicz H."/>
        </authorList>
    </citation>
    <scope>NUCLEOTIDE SEQUENCE [LARGE SCALE GENOMIC DNA]</scope>
    <source>
        <strain evidence="2 3">CGMCC 1.7049</strain>
    </source>
</reference>
<dbReference type="STRING" id="490188.SAMN04488068_1178"/>
<dbReference type="InterPro" id="IPR011008">
    <property type="entry name" value="Dimeric_a/b-barrel"/>
</dbReference>
<dbReference type="SUPFAM" id="SSF54909">
    <property type="entry name" value="Dimeric alpha+beta barrel"/>
    <property type="match status" value="1"/>
</dbReference>
<gene>
    <name evidence="2" type="ORF">SAMN04488068_1178</name>
</gene>
<evidence type="ECO:0000313" key="3">
    <source>
        <dbReference type="Proteomes" id="UP000199758"/>
    </source>
</evidence>
<dbReference type="EMBL" id="FQWZ01000002">
    <property type="protein sequence ID" value="SHG70342.1"/>
    <property type="molecule type" value="Genomic_DNA"/>
</dbReference>
<feature type="region of interest" description="Disordered" evidence="1">
    <location>
        <begin position="98"/>
        <end position="124"/>
    </location>
</feature>
<dbReference type="OrthoDB" id="9807535at2"/>